<sequence>MDNKRSERRFSINMIAKFLSEKKIFKSFRITYQVVWNLLLIFLICFVSLALFVGGAGAGYFASLVMDEEIRSKEEMKMDIYNYEEISEVFFADNVLLGALPSELERREVQLEDVSDHLINAIIATEDEYFFEHEGIVPKAILRATYQEFSNSSLQTGGSTLTQQLIKNQILTNEVSFDRKAKEILLAMRLENFFEKEEILAAYLNVVPFGRNANGRNIAGVQAAAQGIFGVDAKDLSLPQAAYIAGLPQSPFGYTPFLSQGRGVKENLDPSLNRMRTVLTRMREKGYINEKEFEEALNYDIRANLTDPLPSSHQKYGALMQEAERRAIEIFSNKLMEDDEVNLNEIEDRDERIILQSQYREKARRDLRRDGYQIHMTINKEIYDAHQEVIKNNNLFGPANKLGEPEEVGAILLDNKTGAIISFVSGRDFQRQSLNHATQAYRQNGSTMKPLLAYAPAMELGAIQPGYIMADTPYYYKSNPNKAVTNFGNNHLGLMTVREALQRSRNVPAVKAFNMIPQNYGRELLLKMRITNLHPNEPFESTSLGGLMYGVTVEQNTNAYSVFANEGKFIPSYMIEKIVAKDGEIIYNHEHEEIEVFSPQTAYLTLDVLRDVQVSPGTASRLPGMLNFRTDLAGKTGTTSDTYDSWYVGFNPNFTMGVWIGYDTNSPLQGQTGPRTQQIWASLANAAHKIDPGFIGTNERFKMPSGIVRQSFCGVTGLLPSDLCREAGLVKTDLFNAKYTPNKVDNSLERVNFVMLNGKPYLALANSPQEFTQRGISIKGDLFKDINNILDYLPNNWGKIIPDQTAKDNGKTPSRLTTVINENGNLKWQKHPDNDIIGYRIYRAPNGSGNFTRYQSIRSDQELSITLSSGAFAYKVTAVDVVGRESEASSQIITGNWQEKIPDDNADSDDEKKNESKKEENNKDNKKQPSNNDENNEDNKKQPSNNDENNEDNKKQPSNNDENDGNGNNGESENPPNSTD</sequence>
<keyword evidence="8" id="KW-0133">Cell shape</keyword>
<evidence type="ECO:0000256" key="5">
    <source>
        <dbReference type="ARBA" id="ARBA00022679"/>
    </source>
</evidence>
<evidence type="ECO:0000259" key="18">
    <source>
        <dbReference type="Pfam" id="PF00912"/>
    </source>
</evidence>
<evidence type="ECO:0000256" key="4">
    <source>
        <dbReference type="ARBA" id="ARBA00022676"/>
    </source>
</evidence>
<comment type="catalytic activity">
    <reaction evidence="14">
        <text>Preferential cleavage: (Ac)2-L-Lys-D-Ala-|-D-Ala. Also transpeptidation of peptidyl-alanyl moieties that are N-acyl substituents of D-alanine.</text>
        <dbReference type="EC" id="3.4.16.4"/>
    </reaction>
</comment>
<keyword evidence="7" id="KW-0378">Hydrolase</keyword>
<reference evidence="20 21" key="1">
    <citation type="submission" date="2016-10" db="EMBL/GenBank/DDBJ databases">
        <title>Draft genome sequences of four alkaliphilic bacteria belonging to the Anaerobacillus genus.</title>
        <authorList>
            <person name="Bassil N.M."/>
            <person name="Lloyd J.R."/>
        </authorList>
    </citation>
    <scope>NUCLEOTIDE SEQUENCE [LARGE SCALE GENOMIC DNA]</scope>
    <source>
        <strain evidence="20 21">DSM 22531</strain>
    </source>
</reference>
<evidence type="ECO:0000256" key="9">
    <source>
        <dbReference type="ARBA" id="ARBA00022984"/>
    </source>
</evidence>
<evidence type="ECO:0000256" key="3">
    <source>
        <dbReference type="ARBA" id="ARBA00022670"/>
    </source>
</evidence>
<accession>A0A1S2M5D5</accession>
<proteinExistence type="predicted"/>
<evidence type="ECO:0000256" key="11">
    <source>
        <dbReference type="ARBA" id="ARBA00023136"/>
    </source>
</evidence>
<feature type="region of interest" description="Disordered" evidence="16">
    <location>
        <begin position="885"/>
        <end position="980"/>
    </location>
</feature>
<keyword evidence="4" id="KW-0328">Glycosyltransferase</keyword>
<dbReference type="PANTHER" id="PTHR32282:SF32">
    <property type="entry name" value="PENICILLIN-BINDING PROTEIN 2A"/>
    <property type="match status" value="1"/>
</dbReference>
<dbReference type="OrthoDB" id="9766909at2"/>
<keyword evidence="12" id="KW-0511">Multifunctional enzyme</keyword>
<dbReference type="Gene3D" id="1.10.3810.10">
    <property type="entry name" value="Biosynthetic peptidoglycan transglycosylase-like"/>
    <property type="match status" value="1"/>
</dbReference>
<dbReference type="Pfam" id="PF00912">
    <property type="entry name" value="Transgly"/>
    <property type="match status" value="1"/>
</dbReference>
<dbReference type="GO" id="GO:0008955">
    <property type="term" value="F:peptidoglycan glycosyltransferase activity"/>
    <property type="evidence" value="ECO:0007669"/>
    <property type="project" value="UniProtKB-EC"/>
</dbReference>
<feature type="compositionally biased region" description="Polar residues" evidence="16">
    <location>
        <begin position="888"/>
        <end position="897"/>
    </location>
</feature>
<keyword evidence="10" id="KW-1133">Transmembrane helix</keyword>
<keyword evidence="9" id="KW-0573">Peptidoglycan synthesis</keyword>
<evidence type="ECO:0000256" key="13">
    <source>
        <dbReference type="ARBA" id="ARBA00023316"/>
    </source>
</evidence>
<keyword evidence="3" id="KW-0645">Protease</keyword>
<dbReference type="InterPro" id="IPR050396">
    <property type="entry name" value="Glycosyltr_51/Transpeptidase"/>
</dbReference>
<evidence type="ECO:0000256" key="7">
    <source>
        <dbReference type="ARBA" id="ARBA00022801"/>
    </source>
</evidence>
<dbReference type="GO" id="GO:0009252">
    <property type="term" value="P:peptidoglycan biosynthetic process"/>
    <property type="evidence" value="ECO:0007669"/>
    <property type="project" value="UniProtKB-KW"/>
</dbReference>
<keyword evidence="6" id="KW-0812">Transmembrane</keyword>
<dbReference type="InterPro" id="IPR023346">
    <property type="entry name" value="Lysozyme-like_dom_sf"/>
</dbReference>
<gene>
    <name evidence="20" type="ORF">BKP45_11640</name>
    <name evidence="19" type="ORF">BKP45_17355</name>
</gene>
<evidence type="ECO:0000256" key="16">
    <source>
        <dbReference type="SAM" id="MobiDB-lite"/>
    </source>
</evidence>
<keyword evidence="21" id="KW-1185">Reference proteome</keyword>
<feature type="compositionally biased region" description="Low complexity" evidence="16">
    <location>
        <begin position="957"/>
        <end position="980"/>
    </location>
</feature>
<dbReference type="SUPFAM" id="SSF56601">
    <property type="entry name" value="beta-lactamase/transpeptidase-like"/>
    <property type="match status" value="1"/>
</dbReference>
<dbReference type="InterPro" id="IPR001460">
    <property type="entry name" value="PCN-bd_Tpept"/>
</dbReference>
<protein>
    <submittedName>
        <fullName evidence="20">Penicillin-binding protein</fullName>
    </submittedName>
</protein>
<dbReference type="GO" id="GO:0008658">
    <property type="term" value="F:penicillin binding"/>
    <property type="evidence" value="ECO:0007669"/>
    <property type="project" value="InterPro"/>
</dbReference>
<dbReference type="Pfam" id="PF00905">
    <property type="entry name" value="Transpeptidase"/>
    <property type="match status" value="1"/>
</dbReference>
<name>A0A1S2M5D5_9BACI</name>
<feature type="domain" description="Penicillin-binding protein transpeptidase" evidence="17">
    <location>
        <begin position="409"/>
        <end position="662"/>
    </location>
</feature>
<dbReference type="InterPro" id="IPR036950">
    <property type="entry name" value="PBP_transglycosylase"/>
</dbReference>
<dbReference type="AlphaFoldDB" id="A0A1S2M5D5"/>
<evidence type="ECO:0000256" key="6">
    <source>
        <dbReference type="ARBA" id="ARBA00022692"/>
    </source>
</evidence>
<keyword evidence="13" id="KW-0961">Cell wall biogenesis/degradation</keyword>
<evidence type="ECO:0000259" key="17">
    <source>
        <dbReference type="Pfam" id="PF00905"/>
    </source>
</evidence>
<dbReference type="EMBL" id="MLQS01000030">
    <property type="protein sequence ID" value="OIJ18231.1"/>
    <property type="molecule type" value="Genomic_DNA"/>
</dbReference>
<comment type="catalytic activity">
    <reaction evidence="15">
        <text>[GlcNAc-(1-&gt;4)-Mur2Ac(oyl-L-Ala-gamma-D-Glu-L-Lys-D-Ala-D-Ala)](n)-di-trans,octa-cis-undecaprenyl diphosphate + beta-D-GlcNAc-(1-&gt;4)-Mur2Ac(oyl-L-Ala-gamma-D-Glu-L-Lys-D-Ala-D-Ala)-di-trans,octa-cis-undecaprenyl diphosphate = [GlcNAc-(1-&gt;4)-Mur2Ac(oyl-L-Ala-gamma-D-Glu-L-Lys-D-Ala-D-Ala)](n+1)-di-trans,octa-cis-undecaprenyl diphosphate + di-trans,octa-cis-undecaprenyl diphosphate + H(+)</text>
        <dbReference type="Rhea" id="RHEA:23708"/>
        <dbReference type="Rhea" id="RHEA-COMP:9602"/>
        <dbReference type="Rhea" id="RHEA-COMP:9603"/>
        <dbReference type="ChEBI" id="CHEBI:15378"/>
        <dbReference type="ChEBI" id="CHEBI:58405"/>
        <dbReference type="ChEBI" id="CHEBI:60033"/>
        <dbReference type="ChEBI" id="CHEBI:78435"/>
        <dbReference type="EC" id="2.4.99.28"/>
    </reaction>
</comment>
<evidence type="ECO:0000256" key="12">
    <source>
        <dbReference type="ARBA" id="ARBA00023268"/>
    </source>
</evidence>
<dbReference type="GO" id="GO:0006508">
    <property type="term" value="P:proteolysis"/>
    <property type="evidence" value="ECO:0007669"/>
    <property type="project" value="UniProtKB-KW"/>
</dbReference>
<dbReference type="EMBL" id="MLQS01000017">
    <property type="protein sequence ID" value="OIJ19710.1"/>
    <property type="molecule type" value="Genomic_DNA"/>
</dbReference>
<evidence type="ECO:0000313" key="19">
    <source>
        <dbReference type="EMBL" id="OIJ18231.1"/>
    </source>
</evidence>
<dbReference type="GO" id="GO:0009002">
    <property type="term" value="F:serine-type D-Ala-D-Ala carboxypeptidase activity"/>
    <property type="evidence" value="ECO:0007669"/>
    <property type="project" value="UniProtKB-EC"/>
</dbReference>
<dbReference type="Gene3D" id="3.40.710.10">
    <property type="entry name" value="DD-peptidase/beta-lactamase superfamily"/>
    <property type="match status" value="1"/>
</dbReference>
<dbReference type="GO" id="GO:0030288">
    <property type="term" value="C:outer membrane-bounded periplasmic space"/>
    <property type="evidence" value="ECO:0007669"/>
    <property type="project" value="TreeGrafter"/>
</dbReference>
<dbReference type="PANTHER" id="PTHR32282">
    <property type="entry name" value="BINDING PROTEIN TRANSPEPTIDASE, PUTATIVE-RELATED"/>
    <property type="match status" value="1"/>
</dbReference>
<keyword evidence="5" id="KW-0808">Transferase</keyword>
<dbReference type="STRING" id="472963.BKP45_11640"/>
<evidence type="ECO:0000313" key="21">
    <source>
        <dbReference type="Proteomes" id="UP000180057"/>
    </source>
</evidence>
<keyword evidence="11" id="KW-0472">Membrane</keyword>
<evidence type="ECO:0000313" key="20">
    <source>
        <dbReference type="EMBL" id="OIJ19710.1"/>
    </source>
</evidence>
<dbReference type="RefSeq" id="WP_071389846.1">
    <property type="nucleotide sequence ID" value="NZ_MLQS01000017.1"/>
</dbReference>
<dbReference type="InterPro" id="IPR012338">
    <property type="entry name" value="Beta-lactam/transpept-like"/>
</dbReference>
<evidence type="ECO:0000256" key="15">
    <source>
        <dbReference type="ARBA" id="ARBA00049902"/>
    </source>
</evidence>
<feature type="domain" description="Glycosyl transferase family 51" evidence="18">
    <location>
        <begin position="97"/>
        <end position="282"/>
    </location>
</feature>
<dbReference type="GO" id="GO:0008360">
    <property type="term" value="P:regulation of cell shape"/>
    <property type="evidence" value="ECO:0007669"/>
    <property type="project" value="UniProtKB-KW"/>
</dbReference>
<comment type="caution">
    <text evidence="20">The sequence shown here is derived from an EMBL/GenBank/DDBJ whole genome shotgun (WGS) entry which is preliminary data.</text>
</comment>
<dbReference type="Gene3D" id="2.60.40.10">
    <property type="entry name" value="Immunoglobulins"/>
    <property type="match status" value="1"/>
</dbReference>
<dbReference type="InterPro" id="IPR001264">
    <property type="entry name" value="Glyco_trans_51"/>
</dbReference>
<dbReference type="SUPFAM" id="SSF53955">
    <property type="entry name" value="Lysozyme-like"/>
    <property type="match status" value="1"/>
</dbReference>
<feature type="compositionally biased region" description="Basic and acidic residues" evidence="16">
    <location>
        <begin position="910"/>
        <end position="927"/>
    </location>
</feature>
<keyword evidence="2" id="KW-0121">Carboxypeptidase</keyword>
<keyword evidence="1" id="KW-1003">Cell membrane</keyword>
<dbReference type="GO" id="GO:0071555">
    <property type="term" value="P:cell wall organization"/>
    <property type="evidence" value="ECO:0007669"/>
    <property type="project" value="UniProtKB-KW"/>
</dbReference>
<dbReference type="Proteomes" id="UP000180057">
    <property type="component" value="Unassembled WGS sequence"/>
</dbReference>
<evidence type="ECO:0000256" key="14">
    <source>
        <dbReference type="ARBA" id="ARBA00034000"/>
    </source>
</evidence>
<evidence type="ECO:0000256" key="1">
    <source>
        <dbReference type="ARBA" id="ARBA00022475"/>
    </source>
</evidence>
<dbReference type="InterPro" id="IPR013783">
    <property type="entry name" value="Ig-like_fold"/>
</dbReference>
<evidence type="ECO:0000256" key="10">
    <source>
        <dbReference type="ARBA" id="ARBA00022989"/>
    </source>
</evidence>
<evidence type="ECO:0000256" key="2">
    <source>
        <dbReference type="ARBA" id="ARBA00022645"/>
    </source>
</evidence>
<organism evidence="20 21">
    <name type="scientific">Anaerobacillus alkalidiazotrophicus</name>
    <dbReference type="NCBI Taxonomy" id="472963"/>
    <lineage>
        <taxon>Bacteria</taxon>
        <taxon>Bacillati</taxon>
        <taxon>Bacillota</taxon>
        <taxon>Bacilli</taxon>
        <taxon>Bacillales</taxon>
        <taxon>Bacillaceae</taxon>
        <taxon>Anaerobacillus</taxon>
    </lineage>
</organism>
<evidence type="ECO:0000256" key="8">
    <source>
        <dbReference type="ARBA" id="ARBA00022960"/>
    </source>
</evidence>